<comment type="caution">
    <text evidence="1">The sequence shown here is derived from an EMBL/GenBank/DDBJ whole genome shotgun (WGS) entry which is preliminary data.</text>
</comment>
<accession>A0A059F6G0</accession>
<keyword evidence="2" id="KW-1185">Reference proteome</keyword>
<name>A0A059F6G0_9PROT</name>
<dbReference type="EMBL" id="ARYJ01000023">
    <property type="protein sequence ID" value="KCZ82804.1"/>
    <property type="molecule type" value="Genomic_DNA"/>
</dbReference>
<organism evidence="1 2">
    <name type="scientific">Hyphomonas jannaschiana VP2</name>
    <dbReference type="NCBI Taxonomy" id="1280952"/>
    <lineage>
        <taxon>Bacteria</taxon>
        <taxon>Pseudomonadati</taxon>
        <taxon>Pseudomonadota</taxon>
        <taxon>Alphaproteobacteria</taxon>
        <taxon>Hyphomonadales</taxon>
        <taxon>Hyphomonadaceae</taxon>
        <taxon>Hyphomonas</taxon>
    </lineage>
</organism>
<gene>
    <name evidence="1" type="ORF">HJA_17445</name>
</gene>
<dbReference type="RefSeq" id="WP_035585008.1">
    <property type="nucleotide sequence ID" value="NZ_ARYJ01000023.1"/>
</dbReference>
<dbReference type="OrthoDB" id="7620165at2"/>
<evidence type="ECO:0000313" key="1">
    <source>
        <dbReference type="EMBL" id="KCZ82804.1"/>
    </source>
</evidence>
<reference evidence="1 2" key="1">
    <citation type="journal article" date="2014" name="Antonie Van Leeuwenhoek">
        <title>Hyphomonas beringensis sp. nov. and Hyphomonas chukchiensis sp. nov., isolated from surface seawater of the Bering Sea and Chukchi Sea.</title>
        <authorList>
            <person name="Li C."/>
            <person name="Lai Q."/>
            <person name="Li G."/>
            <person name="Dong C."/>
            <person name="Wang J."/>
            <person name="Liao Y."/>
            <person name="Shao Z."/>
        </authorList>
    </citation>
    <scope>NUCLEOTIDE SEQUENCE [LARGE SCALE GENOMIC DNA]</scope>
    <source>
        <strain evidence="1 2">VP2</strain>
    </source>
</reference>
<dbReference type="InterPro" id="IPR038444">
    <property type="entry name" value="DUF465_sf"/>
</dbReference>
<protein>
    <submittedName>
        <fullName evidence="1">Uncharacterized protein</fullName>
    </submittedName>
</protein>
<dbReference type="Gene3D" id="6.10.280.50">
    <property type="match status" value="1"/>
</dbReference>
<evidence type="ECO:0000313" key="2">
    <source>
        <dbReference type="Proteomes" id="UP000024816"/>
    </source>
</evidence>
<dbReference type="STRING" id="1280952.HJA_17445"/>
<dbReference type="AlphaFoldDB" id="A0A059F6G0"/>
<sequence length="78" mass="8807">MPHLPLGLAGDFPESVSRIFELEAEEGDFMQLAEAYEAITQELQEIECGIEPACHAYLAQLRRQRDALRETLFARLSA</sequence>
<dbReference type="PATRIC" id="fig|1280952.3.peg.3488"/>
<proteinExistence type="predicted"/>
<dbReference type="Proteomes" id="UP000024816">
    <property type="component" value="Unassembled WGS sequence"/>
</dbReference>